<keyword evidence="7" id="KW-0614">Plasmid</keyword>
<keyword evidence="2" id="KW-0479">Metal-binding</keyword>
<dbReference type="AlphaFoldDB" id="A0A2Z6IUW6"/>
<evidence type="ECO:0000256" key="1">
    <source>
        <dbReference type="ARBA" id="ARBA00005896"/>
    </source>
</evidence>
<dbReference type="InterPro" id="IPR051178">
    <property type="entry name" value="TfdA_dioxygenase"/>
</dbReference>
<reference evidence="7" key="2">
    <citation type="submission" date="2018-06" db="EMBL/GenBank/DDBJ databases">
        <title>Genetic characterization of 2,4-dichlorophenoxyacetic acid degradative plasmids in agricultural soils of the Mekong delta, Vietnam.</title>
        <authorList>
            <person name="Nguyen T.P.O."/>
            <person name="De Mot R."/>
            <person name="Springael D."/>
        </authorList>
    </citation>
    <scope>NUCLEOTIDE SEQUENCE</scope>
    <source>
        <strain evidence="7">TGCL_26</strain>
    </source>
</reference>
<dbReference type="EMBL" id="CCJO010000005">
    <property type="protein sequence ID" value="CDS91158.1"/>
    <property type="molecule type" value="Genomic_DNA"/>
</dbReference>
<proteinExistence type="inferred from homology"/>
<evidence type="ECO:0000256" key="4">
    <source>
        <dbReference type="ARBA" id="ARBA00023002"/>
    </source>
</evidence>
<evidence type="ECO:0000256" key="2">
    <source>
        <dbReference type="ARBA" id="ARBA00022723"/>
    </source>
</evidence>
<protein>
    <submittedName>
        <fullName evidence="7">Alpha-ketoglutarate-dependent 2,4-dichlorophenoxyacetate dioxygenase</fullName>
        <ecNumber evidence="7">1.14.11.-</ecNumber>
    </submittedName>
</protein>
<keyword evidence="4 7" id="KW-0560">Oxidoreductase</keyword>
<dbReference type="SUPFAM" id="SSF51197">
    <property type="entry name" value="Clavaminate synthase-like"/>
    <property type="match status" value="1"/>
</dbReference>
<comment type="similarity">
    <text evidence="1">Belongs to the TfdA dioxygenase family.</text>
</comment>
<accession>A0A2Z6IUW6</accession>
<feature type="domain" description="TauD/TfdA-like" evidence="6">
    <location>
        <begin position="6"/>
        <end position="280"/>
    </location>
</feature>
<organism evidence="7">
    <name type="scientific">Cupriavidus sp. TGCL-26</name>
    <dbReference type="NCBI Taxonomy" id="1699188"/>
    <lineage>
        <taxon>Bacteria</taxon>
        <taxon>Pseudomonadati</taxon>
        <taxon>Pseudomonadota</taxon>
        <taxon>Betaproteobacteria</taxon>
        <taxon>Burkholderiales</taxon>
        <taxon>Burkholderiaceae</taxon>
        <taxon>Cupriavidus</taxon>
    </lineage>
</organism>
<dbReference type="Gene3D" id="3.60.130.10">
    <property type="entry name" value="Clavaminate synthase-like"/>
    <property type="match status" value="1"/>
</dbReference>
<evidence type="ECO:0000313" key="7">
    <source>
        <dbReference type="EMBL" id="CDS91158.1"/>
    </source>
</evidence>
<reference evidence="7" key="1">
    <citation type="submission" date="2014-04" db="EMBL/GenBank/DDBJ databases">
        <authorList>
            <person name="Xu Y.W."/>
            <person name="Yang Q."/>
        </authorList>
    </citation>
    <scope>NUCLEOTIDE SEQUENCE</scope>
    <source>
        <strain evidence="7">TGCL_26</strain>
    </source>
</reference>
<dbReference type="Pfam" id="PF02668">
    <property type="entry name" value="TauD"/>
    <property type="match status" value="1"/>
</dbReference>
<dbReference type="PANTHER" id="PTHR43779">
    <property type="entry name" value="DIOXYGENASE RV0097-RELATED"/>
    <property type="match status" value="1"/>
</dbReference>
<evidence type="ECO:0000256" key="5">
    <source>
        <dbReference type="ARBA" id="ARBA00023004"/>
    </source>
</evidence>
<dbReference type="InterPro" id="IPR042098">
    <property type="entry name" value="TauD-like_sf"/>
</dbReference>
<dbReference type="GO" id="GO:0046872">
    <property type="term" value="F:metal ion binding"/>
    <property type="evidence" value="ECO:0007669"/>
    <property type="project" value="UniProtKB-KW"/>
</dbReference>
<gene>
    <name evidence="7" type="primary">tfdA</name>
</gene>
<name>A0A2Z6IUW6_9BURK</name>
<keyword evidence="5" id="KW-0408">Iron</keyword>
<keyword evidence="3 7" id="KW-0223">Dioxygenase</keyword>
<geneLocation type="plasmid" evidence="7">
    <name>pPO26</name>
</geneLocation>
<dbReference type="PANTHER" id="PTHR43779:SF3">
    <property type="entry name" value="(3R)-3-[(CARBOXYMETHYL)AMINO]FATTY ACID OXYGENASE_DECARBOXYLASE"/>
    <property type="match status" value="1"/>
</dbReference>
<dbReference type="EC" id="1.14.11.-" evidence="7"/>
<dbReference type="GO" id="GO:0016706">
    <property type="term" value="F:2-oxoglutarate-dependent dioxygenase activity"/>
    <property type="evidence" value="ECO:0007669"/>
    <property type="project" value="UniProtKB-ARBA"/>
</dbReference>
<dbReference type="InterPro" id="IPR003819">
    <property type="entry name" value="TauD/TfdA-like"/>
</dbReference>
<evidence type="ECO:0000259" key="6">
    <source>
        <dbReference type="Pfam" id="PF02668"/>
    </source>
</evidence>
<evidence type="ECO:0000256" key="3">
    <source>
        <dbReference type="ARBA" id="ARBA00022964"/>
    </source>
</evidence>
<sequence length="287" mass="32378">MSVVANPLHPLFAAEVEDIDLREALGSTEVREIERLMDEKSVLVFRGQPLSQDQQIAFARNFGPLEGGFIKVNQRPSRFKYAELADISNVSLDGKVAQRDAREVVGNYANQLWHSDSSFQQPAARYSMLSAVVVPPSGGDTEFCDMRAAYDALPRDLQSELEGLRAEHYALNSRFLLGDTDYSEAQRNAMPPVSWPLVRTHAGSGRKFLFIGAHASHVEGLPVAEGRMLLAELLEHATQREFVYRHRWNVGDLVMWDNRCVLHRGRRYDISARRELRRATTLDDAVV</sequence>